<dbReference type="InterPro" id="IPR015424">
    <property type="entry name" value="PyrdxlP-dep_Trfase"/>
</dbReference>
<comment type="similarity">
    <text evidence="9">Belongs to the class-I pyridoxal-phosphate-dependent aminotransferase family. LL-diaminopimelate aminotransferase subfamily.</text>
</comment>
<dbReference type="Proteomes" id="UP000886808">
    <property type="component" value="Unassembled WGS sequence"/>
</dbReference>
<dbReference type="Gene3D" id="3.40.640.10">
    <property type="entry name" value="Type I PLP-dependent aspartate aminotransferase-like (Major domain)"/>
    <property type="match status" value="1"/>
</dbReference>
<evidence type="ECO:0000313" key="12">
    <source>
        <dbReference type="Proteomes" id="UP000886808"/>
    </source>
</evidence>
<dbReference type="InterPro" id="IPR015421">
    <property type="entry name" value="PyrdxlP-dep_Trfase_major"/>
</dbReference>
<feature type="binding site" evidence="9">
    <location>
        <position position="14"/>
    </location>
    <ligand>
        <name>substrate</name>
    </ligand>
</feature>
<feature type="modified residue" description="N6-(pyridoxal phosphate)lysine" evidence="9">
    <location>
        <position position="237"/>
    </location>
</feature>
<dbReference type="AlphaFoldDB" id="A0A9D1PIT7"/>
<sequence>MNLNENYKKLEDSYLFSTISRKVAEYGEKNPDAKIIRLGIGDVTLPLAPVVVKAMQDALCEMSVQESFHGYGPEQGYAFLKNEIQKYYASHNTQLEVDEIFISDGAKSDLGNILDLFDANNTVLIPDPVYPVYVDTNTMAGRNIVFMDANEQNGFLPLPDESVDADIIYLCSPNNPTGAVYNRESLKAWVDYANLKNAIILFDAAYECFIVEEDLPRSIYEIEGAKNCAIEFCSLSKTAGFTGTRCGYTVVPFALERNGMSLHKMWLRRQTTKFNGVPYVVQRGAAAVFSKEGQEQIQQTLAYYKENAKVLAKTLDELGIWYTGGKNSPYLWLKCPNGMDSWTFFDYLLENAHVVGTPGAGFGKNGDKFFRLTAFGDKEKTIEAAERIKNLLSK</sequence>
<evidence type="ECO:0000313" key="11">
    <source>
        <dbReference type="EMBL" id="HIV62913.1"/>
    </source>
</evidence>
<dbReference type="InterPro" id="IPR019942">
    <property type="entry name" value="DapL/ALD1"/>
</dbReference>
<keyword evidence="5 9" id="KW-0032">Aminotransferase</keyword>
<accession>A0A9D1PIT7</accession>
<proteinExistence type="inferred from homology"/>
<dbReference type="FunFam" id="3.40.640.10:FF:000099">
    <property type="entry name" value="LL-diaminopimelate aminotransferase, chloroplastic"/>
    <property type="match status" value="1"/>
</dbReference>
<reference evidence="11" key="2">
    <citation type="submission" date="2021-04" db="EMBL/GenBank/DDBJ databases">
        <authorList>
            <person name="Gilroy R."/>
        </authorList>
    </citation>
    <scope>NUCLEOTIDE SEQUENCE</scope>
    <source>
        <strain evidence="11">CHK193-4272</strain>
    </source>
</reference>
<dbReference type="Pfam" id="PF00155">
    <property type="entry name" value="Aminotran_1_2"/>
    <property type="match status" value="1"/>
</dbReference>
<evidence type="ECO:0000256" key="9">
    <source>
        <dbReference type="HAMAP-Rule" id="MF_01642"/>
    </source>
</evidence>
<feature type="binding site" evidence="9">
    <location>
        <position position="275"/>
    </location>
    <ligand>
        <name>substrate</name>
    </ligand>
</feature>
<keyword evidence="6 9" id="KW-0808">Transferase</keyword>
<comment type="subunit">
    <text evidence="9">Homodimer.</text>
</comment>
<feature type="binding site" evidence="9">
    <location>
        <position position="175"/>
    </location>
    <ligand>
        <name>pyridoxal 5'-phosphate</name>
        <dbReference type="ChEBI" id="CHEBI:597326"/>
    </ligand>
</feature>
<evidence type="ECO:0000256" key="7">
    <source>
        <dbReference type="ARBA" id="ARBA00022898"/>
    </source>
</evidence>
<feature type="binding site" evidence="9">
    <location>
        <position position="130"/>
    </location>
    <ligand>
        <name>substrate</name>
    </ligand>
</feature>
<feature type="binding site" evidence="9">
    <location>
        <position position="245"/>
    </location>
    <ligand>
        <name>pyridoxal 5'-phosphate</name>
        <dbReference type="ChEBI" id="CHEBI:597326"/>
    </ligand>
</feature>
<feature type="binding site" evidence="9">
    <location>
        <position position="130"/>
    </location>
    <ligand>
        <name>pyridoxal 5'-phosphate</name>
        <dbReference type="ChEBI" id="CHEBI:597326"/>
    </ligand>
</feature>
<comment type="cofactor">
    <cofactor evidence="1 9">
        <name>pyridoxal 5'-phosphate</name>
        <dbReference type="ChEBI" id="CHEBI:597326"/>
    </cofactor>
</comment>
<dbReference type="HAMAP" id="MF_01642">
    <property type="entry name" value="DapL_aminotrans_1"/>
    <property type="match status" value="1"/>
</dbReference>
<evidence type="ECO:0000259" key="10">
    <source>
        <dbReference type="Pfam" id="PF00155"/>
    </source>
</evidence>
<evidence type="ECO:0000256" key="6">
    <source>
        <dbReference type="ARBA" id="ARBA00022679"/>
    </source>
</evidence>
<feature type="binding site" evidence="9">
    <location>
        <position position="41"/>
    </location>
    <ligand>
        <name>substrate</name>
    </ligand>
</feature>
<name>A0A9D1PIT7_9FIRM</name>
<keyword evidence="7 9" id="KW-0663">Pyridoxal phosphate</keyword>
<feature type="binding site" evidence="9">
    <location>
        <position position="275"/>
    </location>
    <ligand>
        <name>pyridoxal 5'-phosphate</name>
        <dbReference type="ChEBI" id="CHEBI:597326"/>
    </ligand>
</feature>
<evidence type="ECO:0000256" key="8">
    <source>
        <dbReference type="ARBA" id="ARBA00051934"/>
    </source>
</evidence>
<comment type="caution">
    <text evidence="11">The sequence shown here is derived from an EMBL/GenBank/DDBJ whole genome shotgun (WGS) entry which is preliminary data.</text>
</comment>
<protein>
    <recommendedName>
        <fullName evidence="4 9">LL-diaminopimelate aminotransferase</fullName>
        <shortName evidence="9">DAP-AT</shortName>
        <shortName evidence="9">DAP-aminotransferase</shortName>
        <shortName evidence="9">LL-DAP-aminotransferase</shortName>
        <ecNumber evidence="3 9">2.6.1.83</ecNumber>
    </recommendedName>
</protein>
<organism evidence="11 12">
    <name type="scientific">Candidatus Butyricicoccus avistercoris</name>
    <dbReference type="NCBI Taxonomy" id="2838518"/>
    <lineage>
        <taxon>Bacteria</taxon>
        <taxon>Bacillati</taxon>
        <taxon>Bacillota</taxon>
        <taxon>Clostridia</taxon>
        <taxon>Eubacteriales</taxon>
        <taxon>Butyricicoccaceae</taxon>
        <taxon>Butyricicoccus</taxon>
    </lineage>
</organism>
<evidence type="ECO:0000256" key="1">
    <source>
        <dbReference type="ARBA" id="ARBA00001933"/>
    </source>
</evidence>
<dbReference type="InterPro" id="IPR015422">
    <property type="entry name" value="PyrdxlP-dep_Trfase_small"/>
</dbReference>
<comment type="catalytic activity">
    <reaction evidence="8 9">
        <text>(2S,6S)-2,6-diaminopimelate + 2-oxoglutarate = (S)-2,3,4,5-tetrahydrodipicolinate + L-glutamate + H2O + H(+)</text>
        <dbReference type="Rhea" id="RHEA:23988"/>
        <dbReference type="ChEBI" id="CHEBI:15377"/>
        <dbReference type="ChEBI" id="CHEBI:15378"/>
        <dbReference type="ChEBI" id="CHEBI:16810"/>
        <dbReference type="ChEBI" id="CHEBI:16845"/>
        <dbReference type="ChEBI" id="CHEBI:29985"/>
        <dbReference type="ChEBI" id="CHEBI:57609"/>
        <dbReference type="EC" id="2.6.1.83"/>
    </reaction>
</comment>
<dbReference type="GO" id="GO:0030170">
    <property type="term" value="F:pyridoxal phosphate binding"/>
    <property type="evidence" value="ECO:0007669"/>
    <property type="project" value="UniProtKB-UniRule"/>
</dbReference>
<dbReference type="SUPFAM" id="SSF53383">
    <property type="entry name" value="PLP-dependent transferases"/>
    <property type="match status" value="1"/>
</dbReference>
<feature type="binding site" evidence="9">
    <location>
        <position position="206"/>
    </location>
    <ligand>
        <name>pyridoxal 5'-phosphate</name>
        <dbReference type="ChEBI" id="CHEBI:597326"/>
    </ligand>
</feature>
<evidence type="ECO:0000256" key="3">
    <source>
        <dbReference type="ARBA" id="ARBA00013138"/>
    </source>
</evidence>
<dbReference type="GO" id="GO:0010285">
    <property type="term" value="F:L,L-diaminopimelate aminotransferase activity"/>
    <property type="evidence" value="ECO:0007669"/>
    <property type="project" value="UniProtKB-UniRule"/>
</dbReference>
<feature type="binding site" evidence="9">
    <location>
        <position position="175"/>
    </location>
    <ligand>
        <name>substrate</name>
    </ligand>
</feature>
<feature type="binding site" evidence="9">
    <location>
        <begin position="106"/>
        <end position="107"/>
    </location>
    <ligand>
        <name>pyridoxal 5'-phosphate</name>
        <dbReference type="ChEBI" id="CHEBI:597326"/>
    </ligand>
</feature>
<feature type="binding site" evidence="9">
    <location>
        <position position="371"/>
    </location>
    <ligand>
        <name>substrate</name>
    </ligand>
</feature>
<evidence type="ECO:0000256" key="4">
    <source>
        <dbReference type="ARBA" id="ARBA00018052"/>
    </source>
</evidence>
<dbReference type="NCBIfam" id="TIGR03542">
    <property type="entry name" value="DAPAT_plant"/>
    <property type="match status" value="1"/>
</dbReference>
<feature type="binding site" evidence="9">
    <location>
        <begin position="234"/>
        <end position="236"/>
    </location>
    <ligand>
        <name>pyridoxal 5'-phosphate</name>
        <dbReference type="ChEBI" id="CHEBI:597326"/>
    </ligand>
</feature>
<dbReference type="EC" id="2.6.1.83" evidence="3 9"/>
<dbReference type="CDD" id="cd00609">
    <property type="entry name" value="AAT_like"/>
    <property type="match status" value="1"/>
</dbReference>
<gene>
    <name evidence="9" type="primary">dapL</name>
    <name evidence="11" type="ORF">H9746_08770</name>
</gene>
<dbReference type="PANTHER" id="PTHR43144">
    <property type="entry name" value="AMINOTRANSFERASE"/>
    <property type="match status" value="1"/>
</dbReference>
<dbReference type="EMBL" id="DXIE01000049">
    <property type="protein sequence ID" value="HIV62913.1"/>
    <property type="molecule type" value="Genomic_DNA"/>
</dbReference>
<feature type="domain" description="Aminotransferase class I/classII large" evidence="10">
    <location>
        <begin position="34"/>
        <end position="388"/>
    </location>
</feature>
<evidence type="ECO:0000256" key="5">
    <source>
        <dbReference type="ARBA" id="ARBA00022576"/>
    </source>
</evidence>
<reference evidence="11" key="1">
    <citation type="journal article" date="2021" name="PeerJ">
        <title>Extensive microbial diversity within the chicken gut microbiome revealed by metagenomics and culture.</title>
        <authorList>
            <person name="Gilroy R."/>
            <person name="Ravi A."/>
            <person name="Getino M."/>
            <person name="Pursley I."/>
            <person name="Horton D.L."/>
            <person name="Alikhan N.F."/>
            <person name="Baker D."/>
            <person name="Gharbi K."/>
            <person name="Hall N."/>
            <person name="Watson M."/>
            <person name="Adriaenssens E.M."/>
            <person name="Foster-Nyarko E."/>
            <person name="Jarju S."/>
            <person name="Secka A."/>
            <person name="Antonio M."/>
            <person name="Oren A."/>
            <person name="Chaudhuri R.R."/>
            <person name="La Ragione R."/>
            <person name="Hildebrand F."/>
            <person name="Pallen M.J."/>
        </authorList>
    </citation>
    <scope>NUCLEOTIDE SEQUENCE</scope>
    <source>
        <strain evidence="11">CHK193-4272</strain>
    </source>
</reference>
<dbReference type="GO" id="GO:0033362">
    <property type="term" value="P:lysine biosynthetic process via diaminopimelate, diaminopimelate-aminotransferase pathway"/>
    <property type="evidence" value="ECO:0007669"/>
    <property type="project" value="UniProtKB-UniRule"/>
</dbReference>
<dbReference type="Gene3D" id="3.90.1150.10">
    <property type="entry name" value="Aspartate Aminotransferase, domain 1"/>
    <property type="match status" value="1"/>
</dbReference>
<feature type="binding site" evidence="9">
    <location>
        <position position="107"/>
    </location>
    <ligand>
        <name>substrate</name>
    </ligand>
</feature>
<dbReference type="InterPro" id="IPR004839">
    <property type="entry name" value="Aminotransferase_I/II_large"/>
</dbReference>
<comment type="pathway">
    <text evidence="2 9">Amino-acid biosynthesis; L-lysine biosynthesis via DAP pathway; LL-2,6-diaminopimelate from (S)-tetrahydrodipicolinate (aminotransferase route): step 1/1.</text>
</comment>
<comment type="function">
    <text evidence="9">Involved in the synthesis of meso-diaminopimelate (m-DAP or DL-DAP), required for both lysine and peptidoglycan biosynthesis. Catalyzes the direct conversion of tetrahydrodipicolinate to LL-diaminopimelate.</text>
</comment>
<feature type="binding site" evidence="9">
    <location>
        <position position="71"/>
    </location>
    <ligand>
        <name>pyridoxal 5'-phosphate</name>
        <dbReference type="ChEBI" id="CHEBI:597326"/>
    </ligand>
</feature>
<evidence type="ECO:0000256" key="2">
    <source>
        <dbReference type="ARBA" id="ARBA00004982"/>
    </source>
</evidence>